<keyword evidence="6 8" id="KW-0030">Aminoacyl-tRNA synthetase</keyword>
<feature type="binding site" evidence="9">
    <location>
        <position position="108"/>
    </location>
    <ligand>
        <name>L-histidine</name>
        <dbReference type="ChEBI" id="CHEBI:57595"/>
    </ligand>
</feature>
<protein>
    <recommendedName>
        <fullName evidence="8">Histidine--tRNA ligase</fullName>
        <ecNumber evidence="8">6.1.1.21</ecNumber>
    </recommendedName>
    <alternativeName>
        <fullName evidence="8">Histidyl-tRNA synthetase</fullName>
        <shortName evidence="8">HisRS</shortName>
    </alternativeName>
</protein>
<dbReference type="SUPFAM" id="SSF52954">
    <property type="entry name" value="Class II aaRS ABD-related"/>
    <property type="match status" value="1"/>
</dbReference>
<dbReference type="Proteomes" id="UP000176791">
    <property type="component" value="Unassembled WGS sequence"/>
</dbReference>
<keyword evidence="4 8" id="KW-0067">ATP-binding</keyword>
<dbReference type="HAMAP" id="MF_00127">
    <property type="entry name" value="His_tRNA_synth"/>
    <property type="match status" value="1"/>
</dbReference>
<evidence type="ECO:0000259" key="10">
    <source>
        <dbReference type="PROSITE" id="PS50862"/>
    </source>
</evidence>
<dbReference type="CDD" id="cd00859">
    <property type="entry name" value="HisRS_anticodon"/>
    <property type="match status" value="1"/>
</dbReference>
<evidence type="ECO:0000256" key="7">
    <source>
        <dbReference type="ARBA" id="ARBA00047639"/>
    </source>
</evidence>
<evidence type="ECO:0000256" key="8">
    <source>
        <dbReference type="HAMAP-Rule" id="MF_00127"/>
    </source>
</evidence>
<feature type="binding site" evidence="9">
    <location>
        <position position="122"/>
    </location>
    <ligand>
        <name>L-histidine</name>
        <dbReference type="ChEBI" id="CHEBI:57595"/>
    </ligand>
</feature>
<dbReference type="GO" id="GO:0005737">
    <property type="term" value="C:cytoplasm"/>
    <property type="evidence" value="ECO:0007669"/>
    <property type="project" value="UniProtKB-SubCell"/>
</dbReference>
<proteinExistence type="inferred from homology"/>
<comment type="subcellular location">
    <subcellularLocation>
        <location evidence="8">Cytoplasm</location>
    </subcellularLocation>
</comment>
<dbReference type="GO" id="GO:0006427">
    <property type="term" value="P:histidyl-tRNA aminoacylation"/>
    <property type="evidence" value="ECO:0007669"/>
    <property type="project" value="UniProtKB-UniRule"/>
</dbReference>
<dbReference type="CDD" id="cd00773">
    <property type="entry name" value="HisRS-like_core"/>
    <property type="match status" value="1"/>
</dbReference>
<evidence type="ECO:0000256" key="6">
    <source>
        <dbReference type="ARBA" id="ARBA00023146"/>
    </source>
</evidence>
<dbReference type="PANTHER" id="PTHR11476:SF7">
    <property type="entry name" value="HISTIDINE--TRNA LIGASE"/>
    <property type="match status" value="1"/>
</dbReference>
<dbReference type="InterPro" id="IPR006195">
    <property type="entry name" value="aa-tRNA-synth_II"/>
</dbReference>
<evidence type="ECO:0000256" key="4">
    <source>
        <dbReference type="ARBA" id="ARBA00022840"/>
    </source>
</evidence>
<comment type="subunit">
    <text evidence="8">Homodimer.</text>
</comment>
<reference evidence="11 12" key="1">
    <citation type="journal article" date="2016" name="Nat. Commun.">
        <title>Thousands of microbial genomes shed light on interconnected biogeochemical processes in an aquifer system.</title>
        <authorList>
            <person name="Anantharaman K."/>
            <person name="Brown C.T."/>
            <person name="Hug L.A."/>
            <person name="Sharon I."/>
            <person name="Castelle C.J."/>
            <person name="Probst A.J."/>
            <person name="Thomas B.C."/>
            <person name="Singh A."/>
            <person name="Wilkins M.J."/>
            <person name="Karaoz U."/>
            <person name="Brodie E.L."/>
            <person name="Williams K.H."/>
            <person name="Hubbard S.S."/>
            <person name="Banfield J.F."/>
        </authorList>
    </citation>
    <scope>NUCLEOTIDE SEQUENCE [LARGE SCALE GENOMIC DNA]</scope>
</reference>
<dbReference type="InterPro" id="IPR041715">
    <property type="entry name" value="HisRS-like_core"/>
</dbReference>
<gene>
    <name evidence="8" type="primary">hisS</name>
    <name evidence="11" type="ORF">A3E73_02645</name>
</gene>
<dbReference type="GO" id="GO:0004821">
    <property type="term" value="F:histidine-tRNA ligase activity"/>
    <property type="evidence" value="ECO:0007669"/>
    <property type="project" value="UniProtKB-UniRule"/>
</dbReference>
<evidence type="ECO:0000313" key="12">
    <source>
        <dbReference type="Proteomes" id="UP000176791"/>
    </source>
</evidence>
<evidence type="ECO:0000256" key="9">
    <source>
        <dbReference type="PIRSR" id="PIRSR001549-1"/>
    </source>
</evidence>
<keyword evidence="5 8" id="KW-0648">Protein biosynthesis</keyword>
<dbReference type="Pfam" id="PF03129">
    <property type="entry name" value="HGTP_anticodon"/>
    <property type="match status" value="1"/>
</dbReference>
<organism evidence="11 12">
    <name type="scientific">Candidatus Beckwithbacteria bacterium RIFCSPHIGHO2_12_FULL_47_17</name>
    <dbReference type="NCBI Taxonomy" id="1797460"/>
    <lineage>
        <taxon>Bacteria</taxon>
        <taxon>Candidatus Beckwithiibacteriota</taxon>
    </lineage>
</organism>
<feature type="domain" description="Aminoacyl-transfer RNA synthetases class-II family profile" evidence="10">
    <location>
        <begin position="24"/>
        <end position="305"/>
    </location>
</feature>
<comment type="caution">
    <text evidence="11">The sequence shown here is derived from an EMBL/GenBank/DDBJ whole genome shotgun (WGS) entry which is preliminary data.</text>
</comment>
<dbReference type="PIRSF" id="PIRSF001549">
    <property type="entry name" value="His-tRNA_synth"/>
    <property type="match status" value="1"/>
</dbReference>
<feature type="binding site" evidence="9">
    <location>
        <begin position="78"/>
        <end position="80"/>
    </location>
    <ligand>
        <name>L-histidine</name>
        <dbReference type="ChEBI" id="CHEBI:57595"/>
    </ligand>
</feature>
<evidence type="ECO:0000256" key="2">
    <source>
        <dbReference type="ARBA" id="ARBA00022598"/>
    </source>
</evidence>
<evidence type="ECO:0000256" key="1">
    <source>
        <dbReference type="ARBA" id="ARBA00008226"/>
    </source>
</evidence>
<dbReference type="InterPro" id="IPR033656">
    <property type="entry name" value="HisRS_anticodon"/>
</dbReference>
<name>A0A1F5DP35_9BACT</name>
<dbReference type="Gene3D" id="3.40.50.800">
    <property type="entry name" value="Anticodon-binding domain"/>
    <property type="match status" value="1"/>
</dbReference>
<comment type="catalytic activity">
    <reaction evidence="7 8">
        <text>tRNA(His) + L-histidine + ATP = L-histidyl-tRNA(His) + AMP + diphosphate + H(+)</text>
        <dbReference type="Rhea" id="RHEA:17313"/>
        <dbReference type="Rhea" id="RHEA-COMP:9665"/>
        <dbReference type="Rhea" id="RHEA-COMP:9689"/>
        <dbReference type="ChEBI" id="CHEBI:15378"/>
        <dbReference type="ChEBI" id="CHEBI:30616"/>
        <dbReference type="ChEBI" id="CHEBI:33019"/>
        <dbReference type="ChEBI" id="CHEBI:57595"/>
        <dbReference type="ChEBI" id="CHEBI:78442"/>
        <dbReference type="ChEBI" id="CHEBI:78527"/>
        <dbReference type="ChEBI" id="CHEBI:456215"/>
        <dbReference type="EC" id="6.1.1.21"/>
    </reaction>
</comment>
<feature type="binding site" evidence="9">
    <location>
        <position position="242"/>
    </location>
    <ligand>
        <name>L-histidine</name>
        <dbReference type="ChEBI" id="CHEBI:57595"/>
    </ligand>
</feature>
<dbReference type="InterPro" id="IPR045864">
    <property type="entry name" value="aa-tRNA-synth_II/BPL/LPL"/>
</dbReference>
<dbReference type="InterPro" id="IPR036621">
    <property type="entry name" value="Anticodon-bd_dom_sf"/>
</dbReference>
<dbReference type="InterPro" id="IPR004516">
    <property type="entry name" value="HisRS/HisZ"/>
</dbReference>
<dbReference type="STRING" id="1797460.A3E73_02645"/>
<dbReference type="NCBIfam" id="TIGR00442">
    <property type="entry name" value="hisS"/>
    <property type="match status" value="1"/>
</dbReference>
<evidence type="ECO:0000313" key="11">
    <source>
        <dbReference type="EMBL" id="OGD56885.1"/>
    </source>
</evidence>
<dbReference type="InterPro" id="IPR015807">
    <property type="entry name" value="His-tRNA-ligase"/>
</dbReference>
<accession>A0A1F5DP35</accession>
<dbReference type="PROSITE" id="PS50862">
    <property type="entry name" value="AA_TRNA_LIGASE_II"/>
    <property type="match status" value="1"/>
</dbReference>
<keyword evidence="2 8" id="KW-0436">Ligase</keyword>
<keyword evidence="8" id="KW-0963">Cytoplasm</keyword>
<dbReference type="InterPro" id="IPR004154">
    <property type="entry name" value="Anticodon-bd"/>
</dbReference>
<dbReference type="GO" id="GO:0005524">
    <property type="term" value="F:ATP binding"/>
    <property type="evidence" value="ECO:0007669"/>
    <property type="project" value="UniProtKB-UniRule"/>
</dbReference>
<evidence type="ECO:0000256" key="5">
    <source>
        <dbReference type="ARBA" id="ARBA00022917"/>
    </source>
</evidence>
<evidence type="ECO:0000256" key="3">
    <source>
        <dbReference type="ARBA" id="ARBA00022741"/>
    </source>
</evidence>
<keyword evidence="3 8" id="KW-0547">Nucleotide-binding</keyword>
<dbReference type="Gene3D" id="3.30.930.10">
    <property type="entry name" value="Bira Bifunctional Protein, Domain 2"/>
    <property type="match status" value="1"/>
</dbReference>
<dbReference type="EC" id="6.1.1.21" evidence="8"/>
<dbReference type="EMBL" id="MEZN01000007">
    <property type="protein sequence ID" value="OGD56885.1"/>
    <property type="molecule type" value="Genomic_DNA"/>
</dbReference>
<dbReference type="Pfam" id="PF13393">
    <property type="entry name" value="tRNA-synt_His"/>
    <property type="match status" value="1"/>
</dbReference>
<dbReference type="SUPFAM" id="SSF55681">
    <property type="entry name" value="Class II aaRS and biotin synthetases"/>
    <property type="match status" value="1"/>
</dbReference>
<comment type="similarity">
    <text evidence="1 8">Belongs to the class-II aminoacyl-tRNA synthetase family.</text>
</comment>
<feature type="binding site" evidence="9">
    <location>
        <position position="126"/>
    </location>
    <ligand>
        <name>L-histidine</name>
        <dbReference type="ChEBI" id="CHEBI:57595"/>
    </ligand>
</feature>
<dbReference type="PANTHER" id="PTHR11476">
    <property type="entry name" value="HISTIDYL-TRNA SYNTHETASE"/>
    <property type="match status" value="1"/>
</dbReference>
<dbReference type="AlphaFoldDB" id="A0A1F5DP35"/>
<sequence>MIKPQTLKGFRDFLPQEAQKREWLRQKLIKIFNLWGYDPLETPTLEPLELFAGQIGEEEKLFFKFKDQGGRDVAMRFDQTVPVCRVVAQYGNDLPMPFRRYQIQPAFRAEKPQKGRYREFTQCDADIFGVKSPLADAEVIALSLDIYRRLGFKQAKVLINDRTLLKDLPYPAVTAIDKLKKIGPDGVISEMVKKGIAADRAKTYLNQVKNLKPNHAIKVILDYLKLQNFDSGWYEFDPTIARSFSYSSGPIWEVVIPGFSGGSVLGGERFDQLVKKISGIDIPGTGFGLGFDRTLEAADEQDLIPKMKTVSRVLVAVFNPDFLEAAGKTAAAIRDKNLNVELFPDPEVKLDKQLKYANKKGIPFVLLIGPDEAAKNMVTLKDMKSGEQKTLTLDQAIDVLAR</sequence>